<evidence type="ECO:0000313" key="4">
    <source>
        <dbReference type="Proteomes" id="UP000293331"/>
    </source>
</evidence>
<dbReference type="Proteomes" id="UP000293331">
    <property type="component" value="Unassembled WGS sequence"/>
</dbReference>
<name>A0A4Q5LLX8_9SPHI</name>
<accession>A0A4Q5LLX8</accession>
<evidence type="ECO:0000259" key="2">
    <source>
        <dbReference type="Pfam" id="PF13369"/>
    </source>
</evidence>
<dbReference type="PANTHER" id="PTHR31350">
    <property type="entry name" value="SI:DKEY-261L7.2"/>
    <property type="match status" value="1"/>
</dbReference>
<feature type="domain" description="Protein SirB1 N-terminal" evidence="2">
    <location>
        <begin position="102"/>
        <end position="259"/>
    </location>
</feature>
<dbReference type="AlphaFoldDB" id="A0A4Q5LLX8"/>
<evidence type="ECO:0000313" key="3">
    <source>
        <dbReference type="EMBL" id="RYU87339.1"/>
    </source>
</evidence>
<evidence type="ECO:0000256" key="1">
    <source>
        <dbReference type="ARBA" id="ARBA00007100"/>
    </source>
</evidence>
<dbReference type="PANTHER" id="PTHR31350:SF21">
    <property type="entry name" value="F-BOX ONLY PROTEIN 21"/>
    <property type="match status" value="1"/>
</dbReference>
<reference evidence="3 4" key="1">
    <citation type="submission" date="2019-02" db="EMBL/GenBank/DDBJ databases">
        <title>Bacterial novel species Mucilaginibacter sp. 17JY9-4 isolated from soil.</title>
        <authorList>
            <person name="Jung H.-Y."/>
        </authorList>
    </citation>
    <scope>NUCLEOTIDE SEQUENCE [LARGE SCALE GENOMIC DNA]</scope>
    <source>
        <strain evidence="3 4">17JY9-4</strain>
    </source>
</reference>
<dbReference type="InterPro" id="IPR032698">
    <property type="entry name" value="SirB1_N"/>
</dbReference>
<sequence length="289" mass="33397">MINPTEVNSLIRLLDDPDTEIYGHVHQKLLSYGPEAIQYLEDAFEQAFDPVQQERIANLVHEIQFGIVKNDLKLWHQSGGFDLLQGILIINRYQYPDLDEQKVINQIESIKRDIWIQMMNEASPVEQVKLMNHVFYSIHGFSGNTTNHRDPQNSYISQVLETKKGNQISLAIIYSIIAQKLDIPVYGVNLPQHFILAYLDENPETEFEGGILFYINAFNKGFIFGRRDVDMFLKQLNLQFDKQFYEPCSNAEIIKRVLRNLISAYEHLGSAEKVDELNELLVILNPPNS</sequence>
<keyword evidence="4" id="KW-1185">Reference proteome</keyword>
<dbReference type="OrthoDB" id="188084at2"/>
<dbReference type="EMBL" id="SEWG01000007">
    <property type="protein sequence ID" value="RYU87339.1"/>
    <property type="molecule type" value="Genomic_DNA"/>
</dbReference>
<proteinExistence type="inferred from homology"/>
<organism evidence="3 4">
    <name type="scientific">Mucilaginibacter terrigena</name>
    <dbReference type="NCBI Taxonomy" id="2492395"/>
    <lineage>
        <taxon>Bacteria</taxon>
        <taxon>Pseudomonadati</taxon>
        <taxon>Bacteroidota</taxon>
        <taxon>Sphingobacteriia</taxon>
        <taxon>Sphingobacteriales</taxon>
        <taxon>Sphingobacteriaceae</taxon>
        <taxon>Mucilaginibacter</taxon>
    </lineage>
</organism>
<protein>
    <recommendedName>
        <fullName evidence="2">Protein SirB1 N-terminal domain-containing protein</fullName>
    </recommendedName>
</protein>
<gene>
    <name evidence="3" type="ORF">EWM62_16650</name>
</gene>
<dbReference type="Pfam" id="PF13369">
    <property type="entry name" value="Transglut_core2"/>
    <property type="match status" value="1"/>
</dbReference>
<dbReference type="RefSeq" id="WP_129877808.1">
    <property type="nucleotide sequence ID" value="NZ_SEWG01000007.1"/>
</dbReference>
<comment type="similarity">
    <text evidence="1">Belongs to the UPF0162 family.</text>
</comment>
<comment type="caution">
    <text evidence="3">The sequence shown here is derived from an EMBL/GenBank/DDBJ whole genome shotgun (WGS) entry which is preliminary data.</text>
</comment>